<dbReference type="InterPro" id="IPR050739">
    <property type="entry name" value="MFP"/>
</dbReference>
<evidence type="ECO:0000256" key="10">
    <source>
        <dbReference type="SAM" id="Coils"/>
    </source>
</evidence>
<keyword evidence="14" id="KW-1185">Reference proteome</keyword>
<evidence type="ECO:0000313" key="13">
    <source>
        <dbReference type="EMBL" id="MCE4558166.1"/>
    </source>
</evidence>
<dbReference type="Pfam" id="PF25988">
    <property type="entry name" value="HH_CyaD"/>
    <property type="match status" value="1"/>
</dbReference>
<name>A0ABS8Y4E3_9BURK</name>
<dbReference type="RefSeq" id="WP_233375616.1">
    <property type="nucleotide sequence ID" value="NZ_JAJTWU010000019.1"/>
</dbReference>
<reference evidence="13 14" key="1">
    <citation type="submission" date="2021-12" db="EMBL/GenBank/DDBJ databases">
        <title>Genome seq of P8.</title>
        <authorList>
            <person name="Seo T."/>
        </authorList>
    </citation>
    <scope>NUCLEOTIDE SEQUENCE [LARGE SCALE GENOMIC DNA]</scope>
    <source>
        <strain evidence="13 14">P8</strain>
    </source>
</reference>
<evidence type="ECO:0000259" key="11">
    <source>
        <dbReference type="Pfam" id="PF25988"/>
    </source>
</evidence>
<dbReference type="NCBIfam" id="TIGR01843">
    <property type="entry name" value="type_I_hlyD"/>
    <property type="match status" value="1"/>
</dbReference>
<sequence>MNTVTAPNDAAVATRHPILELLGRYLAIFKAAWDRRDELAGPKRLLDERAFLPAAIALQETPPHPAPRRVIIAICALFTIALLWACFGQIDIVAVAQGRIIVSQRSKTIQPLETSVVKAIHVKDGEKVKAGDVLIELDSTLTEADSTRVNEERSASIAEALRAQALLSALTKGSAPSLKPAAMSGLSTTDRANVQVQLQSEWADISAKLARFIAEAARRKAEIATAEQFVAKLQATLPMAQQREKDFKSLTEQGFVTNHAGQDRTRERIELERDLATSKARLQEANAALTETEQGLNAYRAETLRTLKDRETQAGLKSRQLAEEGTKADKRNALTKLTTPVAGTVQQLAIHTAGGVVTPAQVLLVLVPDDSAVTAEVVLENKDIGFVQAGQSATIKLETFPYTRYGTVEAKVDSITADAVQDEKRGAIFPVSLTLNESAIDVDGKHIKLAPGMNLTAEIKTGKRRVIDYLLSPVQKHVGESLKER</sequence>
<keyword evidence="5 9" id="KW-0997">Cell inner membrane</keyword>
<dbReference type="Gene3D" id="2.40.50.100">
    <property type="match status" value="1"/>
</dbReference>
<evidence type="ECO:0000256" key="3">
    <source>
        <dbReference type="ARBA" id="ARBA00022448"/>
    </source>
</evidence>
<feature type="coiled-coil region" evidence="10">
    <location>
        <begin position="268"/>
        <end position="302"/>
    </location>
</feature>
<keyword evidence="3 9" id="KW-0813">Transport</keyword>
<dbReference type="PANTHER" id="PTHR30386">
    <property type="entry name" value="MEMBRANE FUSION SUBUNIT OF EMRAB-TOLC MULTIDRUG EFFLUX PUMP"/>
    <property type="match status" value="1"/>
</dbReference>
<feature type="domain" description="CyaD-like alpha-helical hairpin" evidence="11">
    <location>
        <begin position="138"/>
        <end position="334"/>
    </location>
</feature>
<dbReference type="InterPro" id="IPR059040">
    <property type="entry name" value="HH_CyaD-like"/>
</dbReference>
<keyword evidence="8 9" id="KW-0472">Membrane</keyword>
<evidence type="ECO:0000256" key="8">
    <source>
        <dbReference type="ARBA" id="ARBA00023136"/>
    </source>
</evidence>
<evidence type="ECO:0000256" key="7">
    <source>
        <dbReference type="ARBA" id="ARBA00022989"/>
    </source>
</evidence>
<proteinExistence type="inferred from homology"/>
<dbReference type="InterPro" id="IPR010129">
    <property type="entry name" value="T1SS_HlyD"/>
</dbReference>
<comment type="caution">
    <text evidence="13">The sequence shown here is derived from an EMBL/GenBank/DDBJ whole genome shotgun (WGS) entry which is preliminary data.</text>
</comment>
<dbReference type="PROSITE" id="PS00543">
    <property type="entry name" value="HLYD_FAMILY"/>
    <property type="match status" value="1"/>
</dbReference>
<keyword evidence="10" id="KW-0175">Coiled coil</keyword>
<evidence type="ECO:0000259" key="12">
    <source>
        <dbReference type="Pfam" id="PF26002"/>
    </source>
</evidence>
<evidence type="ECO:0000256" key="9">
    <source>
        <dbReference type="RuleBase" id="RU365093"/>
    </source>
</evidence>
<dbReference type="Gene3D" id="2.40.30.170">
    <property type="match status" value="1"/>
</dbReference>
<dbReference type="Pfam" id="PF26002">
    <property type="entry name" value="Beta-barrel_AprE"/>
    <property type="match status" value="1"/>
</dbReference>
<evidence type="ECO:0000256" key="2">
    <source>
        <dbReference type="ARBA" id="ARBA00009477"/>
    </source>
</evidence>
<protein>
    <recommendedName>
        <fullName evidence="9">Membrane fusion protein (MFP) family protein</fullName>
    </recommendedName>
</protein>
<accession>A0ABS8Y4E3</accession>
<keyword evidence="7 9" id="KW-1133">Transmembrane helix</keyword>
<feature type="domain" description="AprE-like beta-barrel" evidence="12">
    <location>
        <begin position="375"/>
        <end position="462"/>
    </location>
</feature>
<dbReference type="Proteomes" id="UP001200741">
    <property type="component" value="Unassembled WGS sequence"/>
</dbReference>
<keyword evidence="4 9" id="KW-1003">Cell membrane</keyword>
<feature type="transmembrane region" description="Helical" evidence="9">
    <location>
        <begin position="70"/>
        <end position="90"/>
    </location>
</feature>
<keyword evidence="6 9" id="KW-0812">Transmembrane</keyword>
<evidence type="ECO:0000256" key="4">
    <source>
        <dbReference type="ARBA" id="ARBA00022475"/>
    </source>
</evidence>
<comment type="similarity">
    <text evidence="2 9">Belongs to the membrane fusion protein (MFP) (TC 8.A.1) family.</text>
</comment>
<evidence type="ECO:0000256" key="6">
    <source>
        <dbReference type="ARBA" id="ARBA00022692"/>
    </source>
</evidence>
<organism evidence="13 14">
    <name type="scientific">Pelomonas cellulosilytica</name>
    <dbReference type="NCBI Taxonomy" id="2906762"/>
    <lineage>
        <taxon>Bacteria</taxon>
        <taxon>Pseudomonadati</taxon>
        <taxon>Pseudomonadota</taxon>
        <taxon>Betaproteobacteria</taxon>
        <taxon>Burkholderiales</taxon>
        <taxon>Sphaerotilaceae</taxon>
        <taxon>Roseateles</taxon>
    </lineage>
</organism>
<dbReference type="EMBL" id="JAJTWU010000019">
    <property type="protein sequence ID" value="MCE4558166.1"/>
    <property type="molecule type" value="Genomic_DNA"/>
</dbReference>
<gene>
    <name evidence="13" type="ORF">LXT13_27665</name>
</gene>
<evidence type="ECO:0000256" key="5">
    <source>
        <dbReference type="ARBA" id="ARBA00022519"/>
    </source>
</evidence>
<evidence type="ECO:0000256" key="1">
    <source>
        <dbReference type="ARBA" id="ARBA00004377"/>
    </source>
</evidence>
<comment type="subcellular location">
    <subcellularLocation>
        <location evidence="1 9">Cell inner membrane</location>
        <topology evidence="1 9">Single-pass membrane protein</topology>
    </subcellularLocation>
</comment>
<dbReference type="InterPro" id="IPR058982">
    <property type="entry name" value="Beta-barrel_AprE"/>
</dbReference>
<dbReference type="PRINTS" id="PR01490">
    <property type="entry name" value="RTXTOXIND"/>
</dbReference>
<dbReference type="PANTHER" id="PTHR30386:SF27">
    <property type="entry name" value="MEMBRANE FUSION PROTEIN (MFP) FAMILY PROTEIN"/>
    <property type="match status" value="1"/>
</dbReference>
<dbReference type="InterPro" id="IPR006144">
    <property type="entry name" value="Secretion_HlyD_CS"/>
</dbReference>
<evidence type="ECO:0000313" key="14">
    <source>
        <dbReference type="Proteomes" id="UP001200741"/>
    </source>
</evidence>